<proteinExistence type="predicted"/>
<evidence type="ECO:0000313" key="3">
    <source>
        <dbReference type="Proteomes" id="UP000054053"/>
    </source>
</evidence>
<dbReference type="EMBL" id="BBTG02000014">
    <property type="protein sequence ID" value="GAO14451.1"/>
    <property type="molecule type" value="Genomic_DNA"/>
</dbReference>
<feature type="region of interest" description="Disordered" evidence="1">
    <location>
        <begin position="1"/>
        <end position="67"/>
    </location>
</feature>
<evidence type="ECO:0000313" key="2">
    <source>
        <dbReference type="EMBL" id="GAO14451.1"/>
    </source>
</evidence>
<protein>
    <submittedName>
        <fullName evidence="2">Uncharacterized protein</fullName>
    </submittedName>
</protein>
<sequence length="67" mass="7280">MAEGRAGSRSQGVNVMRLEGQRRREDGKIGIQSEQEPQSPAEQVEEPPIEEAICWKGSRSGQVGSGK</sequence>
<organism evidence="2 3">
    <name type="scientific">Ustilaginoidea virens</name>
    <name type="common">Rice false smut fungus</name>
    <name type="synonym">Villosiclava virens</name>
    <dbReference type="NCBI Taxonomy" id="1159556"/>
    <lineage>
        <taxon>Eukaryota</taxon>
        <taxon>Fungi</taxon>
        <taxon>Dikarya</taxon>
        <taxon>Ascomycota</taxon>
        <taxon>Pezizomycotina</taxon>
        <taxon>Sordariomycetes</taxon>
        <taxon>Hypocreomycetidae</taxon>
        <taxon>Hypocreales</taxon>
        <taxon>Clavicipitaceae</taxon>
        <taxon>Ustilaginoidea</taxon>
    </lineage>
</organism>
<reference evidence="3" key="1">
    <citation type="journal article" date="2016" name="Genome Announc.">
        <title>Genome sequence of Ustilaginoidea virens IPU010, a rice pathogenic fungus causing false smut.</title>
        <authorList>
            <person name="Kumagai T."/>
            <person name="Ishii T."/>
            <person name="Terai G."/>
            <person name="Umemura M."/>
            <person name="Machida M."/>
            <person name="Asai K."/>
        </authorList>
    </citation>
    <scope>NUCLEOTIDE SEQUENCE [LARGE SCALE GENOMIC DNA]</scope>
    <source>
        <strain evidence="3">IPU010</strain>
    </source>
</reference>
<feature type="compositionally biased region" description="Basic and acidic residues" evidence="1">
    <location>
        <begin position="19"/>
        <end position="28"/>
    </location>
</feature>
<dbReference type="AlphaFoldDB" id="A0A1B5KU11"/>
<feature type="compositionally biased region" description="Low complexity" evidence="1">
    <location>
        <begin position="32"/>
        <end position="42"/>
    </location>
</feature>
<accession>A0A1B5KU11</accession>
<dbReference type="Proteomes" id="UP000054053">
    <property type="component" value="Unassembled WGS sequence"/>
</dbReference>
<gene>
    <name evidence="2" type="ORF">UVI_02031560</name>
</gene>
<name>A0A1B5KU11_USTVR</name>
<evidence type="ECO:0000256" key="1">
    <source>
        <dbReference type="SAM" id="MobiDB-lite"/>
    </source>
</evidence>
<comment type="caution">
    <text evidence="2">The sequence shown here is derived from an EMBL/GenBank/DDBJ whole genome shotgun (WGS) entry which is preliminary data.</text>
</comment>